<evidence type="ECO:0000313" key="2">
    <source>
        <dbReference type="EMBL" id="KAK3782211.1"/>
    </source>
</evidence>
<sequence length="118" mass="13356">MSLLEQFRFIAPKCPKRKGNHSRSRNSSVGTLSEVLREAEHAHNERQHEGKDGATVTVARTWVWGCQNALLTIKSAVSTPATRNVFPMVCQMFDKLVVRDPLTVYTLSRQLTVLLTKY</sequence>
<dbReference type="EMBL" id="JAWDGP010002527">
    <property type="protein sequence ID" value="KAK3782211.1"/>
    <property type="molecule type" value="Genomic_DNA"/>
</dbReference>
<feature type="compositionally biased region" description="Basic residues" evidence="1">
    <location>
        <begin position="15"/>
        <end position="24"/>
    </location>
</feature>
<reference evidence="2" key="1">
    <citation type="journal article" date="2023" name="G3 (Bethesda)">
        <title>A reference genome for the long-term kleptoplast-retaining sea slug Elysia crispata morphotype clarki.</title>
        <authorList>
            <person name="Eastman K.E."/>
            <person name="Pendleton A.L."/>
            <person name="Shaikh M.A."/>
            <person name="Suttiyut T."/>
            <person name="Ogas R."/>
            <person name="Tomko P."/>
            <person name="Gavelis G."/>
            <person name="Widhalm J.R."/>
            <person name="Wisecaver J.H."/>
        </authorList>
    </citation>
    <scope>NUCLEOTIDE SEQUENCE</scope>
    <source>
        <strain evidence="2">ECLA1</strain>
    </source>
</reference>
<comment type="caution">
    <text evidence="2">The sequence shown here is derived from an EMBL/GenBank/DDBJ whole genome shotgun (WGS) entry which is preliminary data.</text>
</comment>
<keyword evidence="3" id="KW-1185">Reference proteome</keyword>
<evidence type="ECO:0000256" key="1">
    <source>
        <dbReference type="SAM" id="MobiDB-lite"/>
    </source>
</evidence>
<dbReference type="AlphaFoldDB" id="A0AAE1A7T9"/>
<feature type="region of interest" description="Disordered" evidence="1">
    <location>
        <begin position="15"/>
        <end position="52"/>
    </location>
</feature>
<feature type="compositionally biased region" description="Basic and acidic residues" evidence="1">
    <location>
        <begin position="35"/>
        <end position="52"/>
    </location>
</feature>
<gene>
    <name evidence="2" type="ORF">RRG08_033139</name>
</gene>
<proteinExistence type="predicted"/>
<organism evidence="2 3">
    <name type="scientific">Elysia crispata</name>
    <name type="common">lettuce slug</name>
    <dbReference type="NCBI Taxonomy" id="231223"/>
    <lineage>
        <taxon>Eukaryota</taxon>
        <taxon>Metazoa</taxon>
        <taxon>Spiralia</taxon>
        <taxon>Lophotrochozoa</taxon>
        <taxon>Mollusca</taxon>
        <taxon>Gastropoda</taxon>
        <taxon>Heterobranchia</taxon>
        <taxon>Euthyneura</taxon>
        <taxon>Panpulmonata</taxon>
        <taxon>Sacoglossa</taxon>
        <taxon>Placobranchoidea</taxon>
        <taxon>Plakobranchidae</taxon>
        <taxon>Elysia</taxon>
    </lineage>
</organism>
<accession>A0AAE1A7T9</accession>
<dbReference type="Proteomes" id="UP001283361">
    <property type="component" value="Unassembled WGS sequence"/>
</dbReference>
<protein>
    <submittedName>
        <fullName evidence="2">Uncharacterized protein</fullName>
    </submittedName>
</protein>
<evidence type="ECO:0000313" key="3">
    <source>
        <dbReference type="Proteomes" id="UP001283361"/>
    </source>
</evidence>
<name>A0AAE1A7T9_9GAST</name>